<dbReference type="PANTHER" id="PTHR48025">
    <property type="entry name" value="OS02G0815200 PROTEIN"/>
    <property type="match status" value="1"/>
</dbReference>
<dbReference type="CDD" id="cd12565">
    <property type="entry name" value="RRM1_MRD1"/>
    <property type="match status" value="1"/>
</dbReference>
<protein>
    <recommendedName>
        <fullName evidence="4">RRM domain-containing protein</fullName>
    </recommendedName>
</protein>
<dbReference type="InterPro" id="IPR050502">
    <property type="entry name" value="Euk_RNA-bind_prot"/>
</dbReference>
<gene>
    <name evidence="5" type="ORF">PLBR_LOCUS6236</name>
</gene>
<dbReference type="InterPro" id="IPR034423">
    <property type="entry name" value="RBM19_RRM5"/>
</dbReference>
<dbReference type="PROSITE" id="PS50102">
    <property type="entry name" value="RRM"/>
    <property type="match status" value="5"/>
</dbReference>
<dbReference type="InterPro" id="IPR003954">
    <property type="entry name" value="RRM_euk-type"/>
</dbReference>
<dbReference type="InterPro" id="IPR035979">
    <property type="entry name" value="RBD_domain_sf"/>
</dbReference>
<reference evidence="5 6" key="1">
    <citation type="submission" date="2018-03" db="EMBL/GenBank/DDBJ databases">
        <authorList>
            <person name="Fogelqvist J."/>
        </authorList>
    </citation>
    <scope>NUCLEOTIDE SEQUENCE [LARGE SCALE GENOMIC DNA]</scope>
</reference>
<dbReference type="Pfam" id="PF00076">
    <property type="entry name" value="RRM_1"/>
    <property type="match status" value="5"/>
</dbReference>
<feature type="region of interest" description="Disordered" evidence="3">
    <location>
        <begin position="771"/>
        <end position="794"/>
    </location>
</feature>
<dbReference type="Proteomes" id="UP000290189">
    <property type="component" value="Unassembled WGS sequence"/>
</dbReference>
<dbReference type="AlphaFoldDB" id="A0A3P3YFQ7"/>
<dbReference type="Gene3D" id="3.30.70.330">
    <property type="match status" value="5"/>
</dbReference>
<organism evidence="5 6">
    <name type="scientific">Plasmodiophora brassicae</name>
    <name type="common">Clubroot disease agent</name>
    <dbReference type="NCBI Taxonomy" id="37360"/>
    <lineage>
        <taxon>Eukaryota</taxon>
        <taxon>Sar</taxon>
        <taxon>Rhizaria</taxon>
        <taxon>Endomyxa</taxon>
        <taxon>Phytomyxea</taxon>
        <taxon>Plasmodiophorida</taxon>
        <taxon>Plasmodiophoridae</taxon>
        <taxon>Plasmodiophora</taxon>
    </lineage>
</organism>
<feature type="compositionally biased region" description="Low complexity" evidence="3">
    <location>
        <begin position="235"/>
        <end position="244"/>
    </location>
</feature>
<feature type="compositionally biased region" description="Low complexity" evidence="3">
    <location>
        <begin position="201"/>
        <end position="210"/>
    </location>
</feature>
<evidence type="ECO:0000256" key="2">
    <source>
        <dbReference type="PROSITE-ProRule" id="PRU00176"/>
    </source>
</evidence>
<feature type="domain" description="RRM" evidence="4">
    <location>
        <begin position="288"/>
        <end position="365"/>
    </location>
</feature>
<dbReference type="GO" id="GO:0003729">
    <property type="term" value="F:mRNA binding"/>
    <property type="evidence" value="ECO:0007669"/>
    <property type="project" value="TreeGrafter"/>
</dbReference>
<feature type="domain" description="RRM" evidence="4">
    <location>
        <begin position="688"/>
        <end position="765"/>
    </location>
</feature>
<proteinExistence type="predicted"/>
<keyword evidence="1 2" id="KW-0694">RNA-binding</keyword>
<feature type="compositionally biased region" description="Acidic residues" evidence="3">
    <location>
        <begin position="211"/>
        <end position="232"/>
    </location>
</feature>
<evidence type="ECO:0000313" key="5">
    <source>
        <dbReference type="EMBL" id="SPQ99021.1"/>
    </source>
</evidence>
<name>A0A3P3YFQ7_PLABS</name>
<evidence type="ECO:0000256" key="1">
    <source>
        <dbReference type="ARBA" id="ARBA00022884"/>
    </source>
</evidence>
<evidence type="ECO:0000313" key="6">
    <source>
        <dbReference type="Proteomes" id="UP000290189"/>
    </source>
</evidence>
<accession>A0A3P3YFQ7</accession>
<dbReference type="CDD" id="cd12317">
    <property type="entry name" value="RRM4_RBM19_RRM3_MRD1"/>
    <property type="match status" value="1"/>
</dbReference>
<dbReference type="FunFam" id="3.30.70.330:FF:000738">
    <property type="entry name" value="RNA-binding motif protein 19"/>
    <property type="match status" value="1"/>
</dbReference>
<feature type="compositionally biased region" description="Acidic residues" evidence="3">
    <location>
        <begin position="245"/>
        <end position="268"/>
    </location>
</feature>
<geneLocation type="mitochondrion" evidence="5"/>
<feature type="domain" description="RRM" evidence="4">
    <location>
        <begin position="12"/>
        <end position="89"/>
    </location>
</feature>
<evidence type="ECO:0000256" key="3">
    <source>
        <dbReference type="SAM" id="MobiDB-lite"/>
    </source>
</evidence>
<dbReference type="GO" id="GO:0005634">
    <property type="term" value="C:nucleus"/>
    <property type="evidence" value="ECO:0007669"/>
    <property type="project" value="TreeGrafter"/>
</dbReference>
<dbReference type="SUPFAM" id="SSF54928">
    <property type="entry name" value="RNA-binding domain, RBD"/>
    <property type="match status" value="5"/>
</dbReference>
<feature type="region of interest" description="Disordered" evidence="3">
    <location>
        <begin position="363"/>
        <end position="392"/>
    </location>
</feature>
<sequence length="794" mass="87125">MGKEARAPARSSRLCIKNLPKHITEARFREVFAAHGDVTDAKIVSTKSGHSRRMGFIGYRTVQEAAKARGYFDQTFIDTSRITVEFALAVGDNRLSRPWSQHSKGSSRHEKKHPELYERKPENEPQGQQTEKVVPEWKAKLDALENNPKFQEFISVMKPRNKSNFWDNDTVEVVSSKKRGGDGVYVEKVHRRFDEGDSAAPSSEPVVQPEPESDSDTDDEAFNNPGLDDDDVMDAKPAPDAPSSDSDDDLEPIDDDEDESEEDADEGVGETGTANDQEAVPPPVCDSARLFVRNLCFSVTEDELAELFRPYGQVTEVNVPVDDLGRSKGFAQVQFANGVAAVRALEACDGRVFQGRLMHVMPAFPRPEPKESQTTAGARPARHKDKVAASRKANANDKRAWNSLFVRSDTVASATASSLNVDKSALFDADAKNVAVTLALAETSVIADTKAWLAGHAAVNVSVFEGERDPNAPRSETTILVKNIPFDCEEQDINALFAPFGNLARCVLPPSRAFAIVEFVARPAARRAFSSLAYSKFRHVPLYLEWAPRDIWSDAAPAPVAAVEVEPPVALVDDVDEPSPSLTLFIKNINFATTEDSLRSVFCTKNGTSVRSVVIARHTDAKRKGLSRGYGFVEFATREAAMDALKTKQGVQVDGHALQLSMSSSFAAQEGRGQSAKRSRRDGDLSNTKLLVKNVPFEANIKELRDLFSSFGRVKSCRIPSKFGGGHRGFAFVEFCSAGEAQAAKASLEATHFYGRHLVLEWASRNESIDELRQKAAESGAAPAQKQRRTHSPE</sequence>
<feature type="region of interest" description="Disordered" evidence="3">
    <location>
        <begin position="193"/>
        <end position="283"/>
    </location>
</feature>
<dbReference type="InterPro" id="IPR012677">
    <property type="entry name" value="Nucleotide-bd_a/b_plait_sf"/>
</dbReference>
<keyword evidence="5" id="KW-0496">Mitochondrion</keyword>
<dbReference type="SMART" id="SM00361">
    <property type="entry name" value="RRM_1"/>
    <property type="match status" value="3"/>
</dbReference>
<feature type="region of interest" description="Disordered" evidence="3">
    <location>
        <begin position="96"/>
        <end position="132"/>
    </location>
</feature>
<dbReference type="EMBL" id="OVEO01000011">
    <property type="protein sequence ID" value="SPQ99021.1"/>
    <property type="molecule type" value="Genomic_DNA"/>
</dbReference>
<dbReference type="CDD" id="cd12320">
    <property type="entry name" value="RRM6_RBM19_RRM5_MRD1"/>
    <property type="match status" value="1"/>
</dbReference>
<dbReference type="CDD" id="cd12318">
    <property type="entry name" value="RRM5_RBM19_like"/>
    <property type="match status" value="1"/>
</dbReference>
<dbReference type="PANTHER" id="PTHR48025:SF1">
    <property type="entry name" value="RRM DOMAIN-CONTAINING PROTEIN"/>
    <property type="match status" value="1"/>
</dbReference>
<evidence type="ECO:0000259" key="4">
    <source>
        <dbReference type="PROSITE" id="PS50102"/>
    </source>
</evidence>
<dbReference type="SMART" id="SM00360">
    <property type="entry name" value="RRM"/>
    <property type="match status" value="5"/>
</dbReference>
<feature type="domain" description="RRM" evidence="4">
    <location>
        <begin position="582"/>
        <end position="665"/>
    </location>
</feature>
<feature type="domain" description="RRM" evidence="4">
    <location>
        <begin position="477"/>
        <end position="549"/>
    </location>
</feature>
<feature type="compositionally biased region" description="Basic and acidic residues" evidence="3">
    <location>
        <begin position="112"/>
        <end position="123"/>
    </location>
</feature>
<dbReference type="InterPro" id="IPR000504">
    <property type="entry name" value="RRM_dom"/>
</dbReference>